<dbReference type="GO" id="GO:0005604">
    <property type="term" value="C:basement membrane"/>
    <property type="evidence" value="ECO:0007669"/>
    <property type="project" value="TreeGrafter"/>
</dbReference>
<gene>
    <name evidence="4" type="ORF">DV515_00011683</name>
</gene>
<dbReference type="GO" id="GO:0007411">
    <property type="term" value="P:axon guidance"/>
    <property type="evidence" value="ECO:0007669"/>
    <property type="project" value="TreeGrafter"/>
</dbReference>
<evidence type="ECO:0000313" key="5">
    <source>
        <dbReference type="Proteomes" id="UP000276834"/>
    </source>
</evidence>
<dbReference type="InterPro" id="IPR008211">
    <property type="entry name" value="Laminin_N"/>
</dbReference>
<evidence type="ECO:0000256" key="2">
    <source>
        <dbReference type="ARBA" id="ARBA00023292"/>
    </source>
</evidence>
<dbReference type="Pfam" id="PF00055">
    <property type="entry name" value="Laminin_N"/>
    <property type="match status" value="1"/>
</dbReference>
<feature type="domain" description="Laminin N-terminal" evidence="3">
    <location>
        <begin position="18"/>
        <end position="234"/>
    </location>
</feature>
<name>A0A3L8S5L2_CHLGU</name>
<evidence type="ECO:0000259" key="3">
    <source>
        <dbReference type="PROSITE" id="PS51117"/>
    </source>
</evidence>
<keyword evidence="2" id="KW-0424">Laminin EGF-like domain</keyword>
<dbReference type="GO" id="GO:0005201">
    <property type="term" value="F:extracellular matrix structural constituent"/>
    <property type="evidence" value="ECO:0007669"/>
    <property type="project" value="TreeGrafter"/>
</dbReference>
<keyword evidence="1" id="KW-1015">Disulfide bond</keyword>
<dbReference type="InterPro" id="IPR050440">
    <property type="entry name" value="Laminin/Netrin_ECM"/>
</dbReference>
<dbReference type="Gene3D" id="2.60.120.260">
    <property type="entry name" value="Galactose-binding domain-like"/>
    <property type="match status" value="1"/>
</dbReference>
<dbReference type="GO" id="GO:0009887">
    <property type="term" value="P:animal organ morphogenesis"/>
    <property type="evidence" value="ECO:0007669"/>
    <property type="project" value="TreeGrafter"/>
</dbReference>
<dbReference type="GO" id="GO:0009888">
    <property type="term" value="P:tissue development"/>
    <property type="evidence" value="ECO:0007669"/>
    <property type="project" value="TreeGrafter"/>
</dbReference>
<comment type="caution">
    <text evidence="4">The sequence shown here is derived from an EMBL/GenBank/DDBJ whole genome shotgun (WGS) entry which is preliminary data.</text>
</comment>
<dbReference type="PANTHER" id="PTHR10574">
    <property type="entry name" value="NETRIN/LAMININ-RELATED"/>
    <property type="match status" value="1"/>
</dbReference>
<dbReference type="AlphaFoldDB" id="A0A3L8S5L2"/>
<dbReference type="PANTHER" id="PTHR10574:SF406">
    <property type="entry name" value="LAMININ SUBUNIT ALPHA 5"/>
    <property type="match status" value="1"/>
</dbReference>
<keyword evidence="5" id="KW-1185">Reference proteome</keyword>
<proteinExistence type="predicted"/>
<dbReference type="PROSITE" id="PS51117">
    <property type="entry name" value="LAMININ_NTER"/>
    <property type="match status" value="1"/>
</dbReference>
<evidence type="ECO:0000313" key="4">
    <source>
        <dbReference type="EMBL" id="RLV97535.1"/>
    </source>
</evidence>
<dbReference type="Proteomes" id="UP000276834">
    <property type="component" value="Unassembled WGS sequence"/>
</dbReference>
<dbReference type="OrthoDB" id="10011303at2759"/>
<dbReference type="EMBL" id="QUSF01000056">
    <property type="protein sequence ID" value="RLV97535.1"/>
    <property type="molecule type" value="Genomic_DNA"/>
</dbReference>
<sequence>MHVLTACVSRQPRVPSSFIHLLIPAPLLEVLSSKTDKSAKRSCVLIFPIPPVCLGLLRTSREGALLLRGQYCDICSSANSNKAHPITNAIDGTERWWQSPPLSRGLEFNQVNVTLDLGQKGREGPSANSHQIPGSKGCVGAAQFVVKMLVDRTPFHCCRAWDVWMEQVPDLYGLWRAHPNKLVVLTDGAVLRQQRVLVQLSIAALRASVSWDWDRMCVHGVVALARVAEREGEG</sequence>
<organism evidence="4 5">
    <name type="scientific">Chloebia gouldiae</name>
    <name type="common">Gouldian finch</name>
    <name type="synonym">Erythrura gouldiae</name>
    <dbReference type="NCBI Taxonomy" id="44316"/>
    <lineage>
        <taxon>Eukaryota</taxon>
        <taxon>Metazoa</taxon>
        <taxon>Chordata</taxon>
        <taxon>Craniata</taxon>
        <taxon>Vertebrata</taxon>
        <taxon>Euteleostomi</taxon>
        <taxon>Archelosauria</taxon>
        <taxon>Archosauria</taxon>
        <taxon>Dinosauria</taxon>
        <taxon>Saurischia</taxon>
        <taxon>Theropoda</taxon>
        <taxon>Coelurosauria</taxon>
        <taxon>Aves</taxon>
        <taxon>Neognathae</taxon>
        <taxon>Neoaves</taxon>
        <taxon>Telluraves</taxon>
        <taxon>Australaves</taxon>
        <taxon>Passeriformes</taxon>
        <taxon>Passeroidea</taxon>
        <taxon>Passeridae</taxon>
        <taxon>Chloebia</taxon>
    </lineage>
</organism>
<accession>A0A3L8S5L2</accession>
<protein>
    <recommendedName>
        <fullName evidence="3">Laminin N-terminal domain-containing protein</fullName>
    </recommendedName>
</protein>
<evidence type="ECO:0000256" key="1">
    <source>
        <dbReference type="ARBA" id="ARBA00023157"/>
    </source>
</evidence>
<reference evidence="4 5" key="1">
    <citation type="journal article" date="2018" name="Proc. R. Soc. B">
        <title>A non-coding region near Follistatin controls head colour polymorphism in the Gouldian finch.</title>
        <authorList>
            <person name="Toomey M.B."/>
            <person name="Marques C.I."/>
            <person name="Andrade P."/>
            <person name="Araujo P.M."/>
            <person name="Sabatino S."/>
            <person name="Gazda M.A."/>
            <person name="Afonso S."/>
            <person name="Lopes R.J."/>
            <person name="Corbo J.C."/>
            <person name="Carneiro M."/>
        </authorList>
    </citation>
    <scope>NUCLEOTIDE SEQUENCE [LARGE SCALE GENOMIC DNA]</scope>
    <source>
        <strain evidence="4">Red01</strain>
        <tissue evidence="4">Muscle</tissue>
    </source>
</reference>